<keyword evidence="1" id="KW-0732">Signal</keyword>
<dbReference type="AlphaFoldDB" id="A0A8H6RLR8"/>
<protein>
    <submittedName>
        <fullName evidence="2">Uncharacterized protein</fullName>
    </submittedName>
</protein>
<organism evidence="2 3">
    <name type="scientific">Pseudocercospora fuligena</name>
    <dbReference type="NCBI Taxonomy" id="685502"/>
    <lineage>
        <taxon>Eukaryota</taxon>
        <taxon>Fungi</taxon>
        <taxon>Dikarya</taxon>
        <taxon>Ascomycota</taxon>
        <taxon>Pezizomycotina</taxon>
        <taxon>Dothideomycetes</taxon>
        <taxon>Dothideomycetidae</taxon>
        <taxon>Mycosphaerellales</taxon>
        <taxon>Mycosphaerellaceae</taxon>
        <taxon>Pseudocercospora</taxon>
    </lineage>
</organism>
<dbReference type="EMBL" id="JABCIY010000101">
    <property type="protein sequence ID" value="KAF7192952.1"/>
    <property type="molecule type" value="Genomic_DNA"/>
</dbReference>
<sequence length="132" mass="14087">MATRTIILGFATLFSLTSATAIAIPQEDTDSPQIYCLCTRPNDGRQDPDATEAVCPSFAQYSGYATAIELVDPNGKHTGTYFGACANIGWSLGDAFKNACLQYYNLAQSDGVAGSQCCQLQEPGEPCKDYPP</sequence>
<evidence type="ECO:0000313" key="2">
    <source>
        <dbReference type="EMBL" id="KAF7192952.1"/>
    </source>
</evidence>
<evidence type="ECO:0000256" key="1">
    <source>
        <dbReference type="SAM" id="SignalP"/>
    </source>
</evidence>
<reference evidence="2" key="1">
    <citation type="submission" date="2020-04" db="EMBL/GenBank/DDBJ databases">
        <title>Draft genome resource of the tomato pathogen Pseudocercospora fuligena.</title>
        <authorList>
            <person name="Zaccaron A."/>
        </authorList>
    </citation>
    <scope>NUCLEOTIDE SEQUENCE</scope>
    <source>
        <strain evidence="2">PF001</strain>
    </source>
</reference>
<gene>
    <name evidence="2" type="ORF">HII31_05763</name>
</gene>
<accession>A0A8H6RLR8</accession>
<feature type="signal peptide" evidence="1">
    <location>
        <begin position="1"/>
        <end position="21"/>
    </location>
</feature>
<keyword evidence="3" id="KW-1185">Reference proteome</keyword>
<proteinExistence type="predicted"/>
<dbReference type="Proteomes" id="UP000660729">
    <property type="component" value="Unassembled WGS sequence"/>
</dbReference>
<name>A0A8H6RLR8_9PEZI</name>
<evidence type="ECO:0000313" key="3">
    <source>
        <dbReference type="Proteomes" id="UP000660729"/>
    </source>
</evidence>
<comment type="caution">
    <text evidence="2">The sequence shown here is derived from an EMBL/GenBank/DDBJ whole genome shotgun (WGS) entry which is preliminary data.</text>
</comment>
<feature type="chain" id="PRO_5034107182" evidence="1">
    <location>
        <begin position="22"/>
        <end position="132"/>
    </location>
</feature>